<dbReference type="EMBL" id="DRBC01000273">
    <property type="protein sequence ID" value="HDN85006.1"/>
    <property type="molecule type" value="Genomic_DNA"/>
</dbReference>
<keyword evidence="2 8" id="KW-0963">Cytoplasm</keyword>
<proteinExistence type="inferred from homology"/>
<dbReference type="Gene3D" id="3.40.50.620">
    <property type="entry name" value="HUPs"/>
    <property type="match status" value="1"/>
</dbReference>
<dbReference type="InterPro" id="IPR014729">
    <property type="entry name" value="Rossmann-like_a/b/a_fold"/>
</dbReference>
<dbReference type="InterPro" id="IPR020752">
    <property type="entry name" value="Glu-tRNA-synth_I_codon-bd_sub1"/>
</dbReference>
<evidence type="ECO:0000256" key="8">
    <source>
        <dbReference type="HAMAP-Rule" id="MF_00022"/>
    </source>
</evidence>
<dbReference type="HAMAP" id="MF_00022">
    <property type="entry name" value="Glu_tRNA_synth_type1"/>
    <property type="match status" value="1"/>
</dbReference>
<keyword evidence="6 8" id="KW-0648">Protein biosynthesis</keyword>
<keyword evidence="3 8" id="KW-0436">Ligase</keyword>
<evidence type="ECO:0000259" key="10">
    <source>
        <dbReference type="Pfam" id="PF19269"/>
    </source>
</evidence>
<comment type="catalytic activity">
    <reaction evidence="8">
        <text>tRNA(Glu) + L-glutamate + ATP = L-glutamyl-tRNA(Glu) + AMP + diphosphate</text>
        <dbReference type="Rhea" id="RHEA:23540"/>
        <dbReference type="Rhea" id="RHEA-COMP:9663"/>
        <dbReference type="Rhea" id="RHEA-COMP:9680"/>
        <dbReference type="ChEBI" id="CHEBI:29985"/>
        <dbReference type="ChEBI" id="CHEBI:30616"/>
        <dbReference type="ChEBI" id="CHEBI:33019"/>
        <dbReference type="ChEBI" id="CHEBI:78442"/>
        <dbReference type="ChEBI" id="CHEBI:78520"/>
        <dbReference type="ChEBI" id="CHEBI:456215"/>
        <dbReference type="EC" id="6.1.1.17"/>
    </reaction>
</comment>
<comment type="caution">
    <text evidence="11">The sequence shown here is derived from an EMBL/GenBank/DDBJ whole genome shotgun (WGS) entry which is preliminary data.</text>
</comment>
<dbReference type="PRINTS" id="PR00987">
    <property type="entry name" value="TRNASYNTHGLU"/>
</dbReference>
<evidence type="ECO:0000256" key="2">
    <source>
        <dbReference type="ARBA" id="ARBA00022490"/>
    </source>
</evidence>
<feature type="short sequence motif" description="'KMSKS' region" evidence="8">
    <location>
        <begin position="250"/>
        <end position="254"/>
    </location>
</feature>
<dbReference type="InterPro" id="IPR020751">
    <property type="entry name" value="aa-tRNA-synth_I_codon-bd_sub2"/>
</dbReference>
<comment type="function">
    <text evidence="8">Catalyzes the attachment of glutamate to tRNA(Glu) in a two-step reaction: glutamate is first activated by ATP to form Glu-AMP and then transferred to the acceptor end of tRNA(Glu).</text>
</comment>
<dbReference type="GO" id="GO:0005829">
    <property type="term" value="C:cytosol"/>
    <property type="evidence" value="ECO:0007669"/>
    <property type="project" value="TreeGrafter"/>
</dbReference>
<dbReference type="InterPro" id="IPR045462">
    <property type="entry name" value="aa-tRNA-synth_I_cd-bd"/>
</dbReference>
<dbReference type="Pfam" id="PF00749">
    <property type="entry name" value="tRNA-synt_1c"/>
    <property type="match status" value="1"/>
</dbReference>
<reference evidence="11" key="1">
    <citation type="journal article" date="2020" name="mSystems">
        <title>Genome- and Community-Level Interaction Insights into Carbon Utilization and Element Cycling Functions of Hydrothermarchaeota in Hydrothermal Sediment.</title>
        <authorList>
            <person name="Zhou Z."/>
            <person name="Liu Y."/>
            <person name="Xu W."/>
            <person name="Pan J."/>
            <person name="Luo Z.H."/>
            <person name="Li M."/>
        </authorList>
    </citation>
    <scope>NUCLEOTIDE SEQUENCE [LARGE SCALE GENOMIC DNA]</scope>
    <source>
        <strain evidence="11">HyVt-219</strain>
    </source>
</reference>
<dbReference type="GO" id="GO:0006424">
    <property type="term" value="P:glutamyl-tRNA aminoacylation"/>
    <property type="evidence" value="ECO:0007669"/>
    <property type="project" value="UniProtKB-UniRule"/>
</dbReference>
<dbReference type="PANTHER" id="PTHR43311:SF2">
    <property type="entry name" value="GLUTAMATE--TRNA LIGASE, MITOCHONDRIAL-RELATED"/>
    <property type="match status" value="1"/>
</dbReference>
<dbReference type="Gene3D" id="1.10.8.70">
    <property type="entry name" value="Glutamate-tRNA synthetase, class I, anticodon-binding domain 1"/>
    <property type="match status" value="1"/>
</dbReference>
<keyword evidence="7 8" id="KW-0030">Aminoacyl-tRNA synthetase</keyword>
<dbReference type="InterPro" id="IPR001412">
    <property type="entry name" value="aa-tRNA-synth_I_CS"/>
</dbReference>
<comment type="similarity">
    <text evidence="1 8">Belongs to the class-I aminoacyl-tRNA synthetase family. Glutamate--tRNA ligase type 1 subfamily.</text>
</comment>
<dbReference type="AlphaFoldDB" id="A0A7V0QQQ2"/>
<feature type="binding site" evidence="8">
    <location>
        <position position="253"/>
    </location>
    <ligand>
        <name>ATP</name>
        <dbReference type="ChEBI" id="CHEBI:30616"/>
    </ligand>
</feature>
<evidence type="ECO:0000256" key="1">
    <source>
        <dbReference type="ARBA" id="ARBA00007894"/>
    </source>
</evidence>
<dbReference type="PROSITE" id="PS00178">
    <property type="entry name" value="AA_TRNA_LIGASE_I"/>
    <property type="match status" value="1"/>
</dbReference>
<dbReference type="InterPro" id="IPR008925">
    <property type="entry name" value="aa_tRNA-synth_I_cd-bd_sf"/>
</dbReference>
<dbReference type="EC" id="6.1.1.17" evidence="8"/>
<evidence type="ECO:0000256" key="4">
    <source>
        <dbReference type="ARBA" id="ARBA00022741"/>
    </source>
</evidence>
<dbReference type="FunFam" id="3.40.50.620:FF:000045">
    <property type="entry name" value="Glutamate--tRNA ligase, mitochondrial"/>
    <property type="match status" value="1"/>
</dbReference>
<dbReference type="CDD" id="cd00808">
    <property type="entry name" value="GluRS_core"/>
    <property type="match status" value="1"/>
</dbReference>
<dbReference type="PANTHER" id="PTHR43311">
    <property type="entry name" value="GLUTAMATE--TRNA LIGASE"/>
    <property type="match status" value="1"/>
</dbReference>
<dbReference type="SUPFAM" id="SSF52374">
    <property type="entry name" value="Nucleotidylyl transferase"/>
    <property type="match status" value="1"/>
</dbReference>
<evidence type="ECO:0000256" key="7">
    <source>
        <dbReference type="ARBA" id="ARBA00023146"/>
    </source>
</evidence>
<accession>A0A7V0QQQ2</accession>
<dbReference type="GO" id="GO:0000049">
    <property type="term" value="F:tRNA binding"/>
    <property type="evidence" value="ECO:0007669"/>
    <property type="project" value="InterPro"/>
</dbReference>
<dbReference type="Pfam" id="PF19269">
    <property type="entry name" value="Anticodon_2"/>
    <property type="match status" value="1"/>
</dbReference>
<dbReference type="GO" id="GO:0005524">
    <property type="term" value="F:ATP binding"/>
    <property type="evidence" value="ECO:0007669"/>
    <property type="project" value="UniProtKB-UniRule"/>
</dbReference>
<keyword evidence="5 8" id="KW-0067">ATP-binding</keyword>
<feature type="domain" description="Glutamyl/glutaminyl-tRNA synthetase class Ib catalytic" evidence="9">
    <location>
        <begin position="2"/>
        <end position="319"/>
    </location>
</feature>
<gene>
    <name evidence="8" type="primary">gltX</name>
    <name evidence="11" type="ORF">ENG47_04545</name>
</gene>
<comment type="caution">
    <text evidence="8">Lacks conserved residue(s) required for the propagation of feature annotation.</text>
</comment>
<evidence type="ECO:0000256" key="3">
    <source>
        <dbReference type="ARBA" id="ARBA00022598"/>
    </source>
</evidence>
<evidence type="ECO:0000256" key="6">
    <source>
        <dbReference type="ARBA" id="ARBA00022917"/>
    </source>
</evidence>
<dbReference type="InterPro" id="IPR004527">
    <property type="entry name" value="Glu-tRNA-ligase_bac/mito"/>
</dbReference>
<organism evidence="11">
    <name type="scientific">Aerophobetes bacterium</name>
    <dbReference type="NCBI Taxonomy" id="2030807"/>
    <lineage>
        <taxon>Bacteria</taxon>
        <taxon>Candidatus Aerophobota</taxon>
    </lineage>
</organism>
<feature type="domain" description="Aminoacyl-tRNA synthetase class I anticodon-binding" evidence="10">
    <location>
        <begin position="333"/>
        <end position="481"/>
    </location>
</feature>
<dbReference type="InterPro" id="IPR033910">
    <property type="entry name" value="GluRS_core"/>
</dbReference>
<dbReference type="NCBIfam" id="TIGR00464">
    <property type="entry name" value="gltX_bact"/>
    <property type="match status" value="1"/>
</dbReference>
<keyword evidence="4 8" id="KW-0547">Nucleotide-binding</keyword>
<evidence type="ECO:0000259" key="9">
    <source>
        <dbReference type="Pfam" id="PF00749"/>
    </source>
</evidence>
<dbReference type="SUPFAM" id="SSF48163">
    <property type="entry name" value="An anticodon-binding domain of class I aminoacyl-tRNA synthetases"/>
    <property type="match status" value="1"/>
</dbReference>
<name>A0A7V0QQQ2_UNCAE</name>
<feature type="short sequence motif" description="'HIGH' region" evidence="8">
    <location>
        <begin position="9"/>
        <end position="19"/>
    </location>
</feature>
<dbReference type="Proteomes" id="UP000885660">
    <property type="component" value="Unassembled WGS sequence"/>
</dbReference>
<evidence type="ECO:0000313" key="11">
    <source>
        <dbReference type="EMBL" id="HDN85006.1"/>
    </source>
</evidence>
<comment type="subcellular location">
    <subcellularLocation>
        <location evidence="8">Cytoplasm</location>
    </subcellularLocation>
</comment>
<comment type="subunit">
    <text evidence="8">Monomer.</text>
</comment>
<dbReference type="GO" id="GO:0004818">
    <property type="term" value="F:glutamate-tRNA ligase activity"/>
    <property type="evidence" value="ECO:0007669"/>
    <property type="project" value="UniProtKB-UniRule"/>
</dbReference>
<dbReference type="InterPro" id="IPR000924">
    <property type="entry name" value="Glu/Gln-tRNA-synth"/>
</dbReference>
<dbReference type="GO" id="GO:0008270">
    <property type="term" value="F:zinc ion binding"/>
    <property type="evidence" value="ECO:0007669"/>
    <property type="project" value="InterPro"/>
</dbReference>
<dbReference type="Gene3D" id="1.10.10.350">
    <property type="match status" value="1"/>
</dbReference>
<dbReference type="InterPro" id="IPR020058">
    <property type="entry name" value="Glu/Gln-tRNA-synth_Ib_cat-dom"/>
</dbReference>
<evidence type="ECO:0000256" key="5">
    <source>
        <dbReference type="ARBA" id="ARBA00022840"/>
    </source>
</evidence>
<protein>
    <recommendedName>
        <fullName evidence="8">Glutamate--tRNA ligase</fullName>
        <ecNumber evidence="8">6.1.1.17</ecNumber>
    </recommendedName>
    <alternativeName>
        <fullName evidence="8">Glutamyl-tRNA synthetase</fullName>
        <shortName evidence="8">GluRS</shortName>
    </alternativeName>
</protein>
<dbReference type="InterPro" id="IPR049940">
    <property type="entry name" value="GluQ/Sye"/>
</dbReference>
<sequence length="493" mass="57715">MQIRVRFAPSPTGELHIGGVRTALFNWLFARHHKGRFILRIEDTDILRSQENFTNSIIDNLKWLGLNWDEGPEVGGEYGPYFQSQRLAIYKKYADYLLKEGKAYFCYCTPEELELRKKQMQKEGKPPVYDGHCRNLSYKEREKFEREGRKPTVRFKVSEGIELKVRDLLRGEVVFKSDVLGDFIILKSNGTPTFNFANVIDDSLMKITHVIRGDDHLSNTPRQLLLYQALGFNPPLYAHIPMILGKDGSKLSKRHGATSISYYREKGFLPWAVVNYLALLGWSTPDSQQFFEKEELIEKFSLERVNKSPAVFDPRKLEWMNAEYIRKMETEKLVNLLIPYLRKKGWVKEEIDSATYRKIFRITELERDRLHLLSDILEIADFFFEEEFAYDTKAVEKRLNKEYVYPLLKRIKVEIDKMEHLNEENLEVLLRNLSRELSLSTAEVFHPLRVALTGRMKGPGLFELAAVLGKEEVIRRINRALDWLKKHKVKSSV</sequence>